<evidence type="ECO:0000256" key="1">
    <source>
        <dbReference type="ARBA" id="ARBA00001674"/>
    </source>
</evidence>
<name>A0A5K3ETJ9_MESCO</name>
<dbReference type="InterPro" id="IPR011009">
    <property type="entry name" value="Kinase-like_dom_sf"/>
</dbReference>
<evidence type="ECO:0000256" key="6">
    <source>
        <dbReference type="ARBA" id="ARBA00022741"/>
    </source>
</evidence>
<dbReference type="PROSITE" id="PS00108">
    <property type="entry name" value="PROTEIN_KINASE_ST"/>
    <property type="match status" value="1"/>
</dbReference>
<dbReference type="PROSITE" id="PS00107">
    <property type="entry name" value="PROTEIN_KINASE_ATP"/>
    <property type="match status" value="1"/>
</dbReference>
<dbReference type="Gene3D" id="1.10.510.10">
    <property type="entry name" value="Transferase(Phosphotransferase) domain 1"/>
    <property type="match status" value="1"/>
</dbReference>
<dbReference type="GO" id="GO:0005524">
    <property type="term" value="F:ATP binding"/>
    <property type="evidence" value="ECO:0007669"/>
    <property type="project" value="UniProtKB-UniRule"/>
</dbReference>
<dbReference type="Gene3D" id="3.30.200.20">
    <property type="entry name" value="Phosphorylase Kinase, domain 1"/>
    <property type="match status" value="1"/>
</dbReference>
<keyword evidence="10" id="KW-0119">Carbohydrate metabolism</keyword>
<keyword evidence="6 12" id="KW-0547">Nucleotide-binding</keyword>
<comment type="similarity">
    <text evidence="13">Belongs to the protein kinase superfamily.</text>
</comment>
<comment type="catalytic activity">
    <reaction evidence="1">
        <text>2 ATP + phosphorylase b = 2 ADP + phosphorylase a.</text>
        <dbReference type="EC" id="2.7.11.19"/>
    </reaction>
</comment>
<keyword evidence="8 12" id="KW-0067">ATP-binding</keyword>
<evidence type="ECO:0000256" key="4">
    <source>
        <dbReference type="ARBA" id="ARBA00022600"/>
    </source>
</evidence>
<dbReference type="AlphaFoldDB" id="A0A5K3ETJ9"/>
<keyword evidence="4" id="KW-0321">Glycogen metabolism</keyword>
<keyword evidence="7" id="KW-0418">Kinase</keyword>
<evidence type="ECO:0000256" key="13">
    <source>
        <dbReference type="RuleBase" id="RU000304"/>
    </source>
</evidence>
<evidence type="ECO:0000256" key="5">
    <source>
        <dbReference type="ARBA" id="ARBA00022679"/>
    </source>
</evidence>
<feature type="domain" description="Protein kinase" evidence="14">
    <location>
        <begin position="24"/>
        <end position="288"/>
    </location>
</feature>
<proteinExistence type="inferred from homology"/>
<dbReference type="SMART" id="SM00220">
    <property type="entry name" value="S_TKc"/>
    <property type="match status" value="1"/>
</dbReference>
<dbReference type="Pfam" id="PF00069">
    <property type="entry name" value="Pkinase"/>
    <property type="match status" value="1"/>
</dbReference>
<reference evidence="15" key="1">
    <citation type="submission" date="2019-11" db="UniProtKB">
        <authorList>
            <consortium name="WormBaseParasite"/>
        </authorList>
    </citation>
    <scope>IDENTIFICATION</scope>
</reference>
<dbReference type="PROSITE" id="PS50011">
    <property type="entry name" value="PROTEIN_KINASE_DOM"/>
    <property type="match status" value="1"/>
</dbReference>
<dbReference type="EC" id="2.7.11.19" evidence="2"/>
<evidence type="ECO:0000256" key="2">
    <source>
        <dbReference type="ARBA" id="ARBA00012432"/>
    </source>
</evidence>
<dbReference type="PANTHER" id="PTHR24347">
    <property type="entry name" value="SERINE/THREONINE-PROTEIN KINASE"/>
    <property type="match status" value="1"/>
</dbReference>
<dbReference type="GO" id="GO:0004689">
    <property type="term" value="F:phosphorylase kinase activity"/>
    <property type="evidence" value="ECO:0007669"/>
    <property type="project" value="UniProtKB-EC"/>
</dbReference>
<keyword evidence="3 13" id="KW-0723">Serine/threonine-protein kinase</keyword>
<dbReference type="PRINTS" id="PR01049">
    <property type="entry name" value="PHOSPHBKNASE"/>
</dbReference>
<sequence length="429" mass="48691">MAVLDLEKDVGVDASLANKFYAKYVPQEVLGTGASSTVRRCVSKETKEEFAVKILDLNSGVETNDVLRAECMREVSILRAVAGHPNIIKLQDVFEGDAYVFLVFELCKGGELFDYLTKMVTLSEKRTRMIMRQMLDAVKFIHSKGIVHRDLKPENILMDSDMNIKITDFGLAVFETDTEELEETRGTPGYLAPEVLRCGYYEGQPPYGKPVDVWACGVIMYTLLVGFPPFWNRKEYLMLRQIMQGNYSFRSPEWDEISDSAKDLIRSMLVVDAADRITPASALSHEFFKQTNVAPTTNKFYARRKFRAAYSALQFIRMLRELKACGTTLSLHKLTTDPYSNKRLRKLIDSLAFDVYSHWIKRGDEQNRAALYENKPRFDQVHLSLTTSLSVNSELESRGEVGGGGGADDNVENDFQFTGDFDESSVVRW</sequence>
<dbReference type="InterPro" id="IPR017441">
    <property type="entry name" value="Protein_kinase_ATP_BS"/>
</dbReference>
<dbReference type="InterPro" id="IPR008271">
    <property type="entry name" value="Ser/Thr_kinase_AS"/>
</dbReference>
<dbReference type="GO" id="GO:0005516">
    <property type="term" value="F:calmodulin binding"/>
    <property type="evidence" value="ECO:0007669"/>
    <property type="project" value="UniProtKB-KW"/>
</dbReference>
<accession>A0A5K3ETJ9</accession>
<dbReference type="WBParaSite" id="MCU_002943-RA">
    <property type="protein sequence ID" value="MCU_002943-RA"/>
    <property type="gene ID" value="MCU_002943"/>
</dbReference>
<evidence type="ECO:0000313" key="15">
    <source>
        <dbReference type="WBParaSite" id="MCU_002943-RA"/>
    </source>
</evidence>
<dbReference type="GO" id="GO:0005977">
    <property type="term" value="P:glycogen metabolic process"/>
    <property type="evidence" value="ECO:0007669"/>
    <property type="project" value="UniProtKB-KW"/>
</dbReference>
<evidence type="ECO:0000259" key="14">
    <source>
        <dbReference type="PROSITE" id="PS50011"/>
    </source>
</evidence>
<evidence type="ECO:0000256" key="8">
    <source>
        <dbReference type="ARBA" id="ARBA00022840"/>
    </source>
</evidence>
<organism evidence="15">
    <name type="scientific">Mesocestoides corti</name>
    <name type="common">Flatworm</name>
    <dbReference type="NCBI Taxonomy" id="53468"/>
    <lineage>
        <taxon>Eukaryota</taxon>
        <taxon>Metazoa</taxon>
        <taxon>Spiralia</taxon>
        <taxon>Lophotrochozoa</taxon>
        <taxon>Platyhelminthes</taxon>
        <taxon>Cestoda</taxon>
        <taxon>Eucestoda</taxon>
        <taxon>Cyclophyllidea</taxon>
        <taxon>Mesocestoididae</taxon>
        <taxon>Mesocestoides</taxon>
    </lineage>
</organism>
<keyword evidence="5" id="KW-0808">Transferase</keyword>
<evidence type="ECO:0000256" key="7">
    <source>
        <dbReference type="ARBA" id="ARBA00022777"/>
    </source>
</evidence>
<dbReference type="InterPro" id="IPR002291">
    <property type="entry name" value="Phosph_kin_gamma"/>
</dbReference>
<dbReference type="SUPFAM" id="SSF56112">
    <property type="entry name" value="Protein kinase-like (PK-like)"/>
    <property type="match status" value="1"/>
</dbReference>
<evidence type="ECO:0000256" key="3">
    <source>
        <dbReference type="ARBA" id="ARBA00022527"/>
    </source>
</evidence>
<dbReference type="FunFam" id="3.30.200.20:FF:000138">
    <property type="entry name" value="Phosphorylase b kinase gamma catalytic chain, liver/testis"/>
    <property type="match status" value="1"/>
</dbReference>
<comment type="subunit">
    <text evidence="11">Hexadecamer of 4 heterotetramers, each composed of alpha, beta, gamma, and delta subunits. Alpha (PHKA1 or PHKA2) and beta (PHKB) are regulatory subunits, gamma (PHKG1 or PHKG2) is the catalytic subunit, and delta is calmodulin.</text>
</comment>
<dbReference type="FunFam" id="1.10.510.10:FF:000571">
    <property type="entry name" value="Maternal embryonic leucine zipper kinase"/>
    <property type="match status" value="1"/>
</dbReference>
<keyword evidence="9" id="KW-0112">Calmodulin-binding</keyword>
<protein>
    <recommendedName>
        <fullName evidence="2">phosphorylase kinase</fullName>
        <ecNumber evidence="2">2.7.11.19</ecNumber>
    </recommendedName>
</protein>
<dbReference type="InterPro" id="IPR000719">
    <property type="entry name" value="Prot_kinase_dom"/>
</dbReference>
<evidence type="ECO:0000256" key="10">
    <source>
        <dbReference type="ARBA" id="ARBA00023277"/>
    </source>
</evidence>
<evidence type="ECO:0000256" key="11">
    <source>
        <dbReference type="ARBA" id="ARBA00025890"/>
    </source>
</evidence>
<feature type="binding site" evidence="12">
    <location>
        <position position="53"/>
    </location>
    <ligand>
        <name>ATP</name>
        <dbReference type="ChEBI" id="CHEBI:30616"/>
    </ligand>
</feature>
<evidence type="ECO:0000256" key="9">
    <source>
        <dbReference type="ARBA" id="ARBA00022860"/>
    </source>
</evidence>
<evidence type="ECO:0000256" key="12">
    <source>
        <dbReference type="PROSITE-ProRule" id="PRU10141"/>
    </source>
</evidence>
<dbReference type="GO" id="GO:0005964">
    <property type="term" value="C:phosphorylase kinase complex"/>
    <property type="evidence" value="ECO:0007669"/>
    <property type="project" value="InterPro"/>
</dbReference>